<organism evidence="2">
    <name type="scientific">Rosellinia necatrix</name>
    <name type="common">White root-rot fungus</name>
    <dbReference type="NCBI Taxonomy" id="77044"/>
    <lineage>
        <taxon>Eukaryota</taxon>
        <taxon>Fungi</taxon>
        <taxon>Dikarya</taxon>
        <taxon>Ascomycota</taxon>
        <taxon>Pezizomycotina</taxon>
        <taxon>Sordariomycetes</taxon>
        <taxon>Xylariomycetidae</taxon>
        <taxon>Xylariales</taxon>
        <taxon>Xylariaceae</taxon>
        <taxon>Rosellinia</taxon>
    </lineage>
</organism>
<protein>
    <submittedName>
        <fullName evidence="2">Uncharacterized protein</fullName>
    </submittedName>
</protein>
<reference evidence="2" key="1">
    <citation type="submission" date="2016-03" db="EMBL/GenBank/DDBJ databases">
        <title>Draft genome sequence of Rosellinia necatrix.</title>
        <authorList>
            <person name="Kanematsu S."/>
        </authorList>
    </citation>
    <scope>NUCLEOTIDE SEQUENCE [LARGE SCALE GENOMIC DNA]</scope>
    <source>
        <strain evidence="2">W97</strain>
    </source>
</reference>
<name>A0A1S7UL06_ROSNE</name>
<evidence type="ECO:0000256" key="1">
    <source>
        <dbReference type="SAM" id="MobiDB-lite"/>
    </source>
</evidence>
<evidence type="ECO:0000313" key="2">
    <source>
        <dbReference type="EMBL" id="GAP83981.2"/>
    </source>
</evidence>
<proteinExistence type="predicted"/>
<feature type="compositionally biased region" description="Basic residues" evidence="1">
    <location>
        <begin position="1"/>
        <end position="24"/>
    </location>
</feature>
<feature type="region of interest" description="Disordered" evidence="1">
    <location>
        <begin position="1"/>
        <end position="84"/>
    </location>
</feature>
<dbReference type="OrthoDB" id="4778892at2759"/>
<gene>
    <name evidence="2" type="ORF">SAMD00023353_0602500</name>
</gene>
<feature type="compositionally biased region" description="Low complexity" evidence="1">
    <location>
        <begin position="25"/>
        <end position="36"/>
    </location>
</feature>
<keyword evidence="3" id="KW-1185">Reference proteome</keyword>
<accession>A0A1S7UL06</accession>
<dbReference type="Proteomes" id="UP000054516">
    <property type="component" value="Unassembled WGS sequence"/>
</dbReference>
<dbReference type="STRING" id="77044.A0A1S7UL06"/>
<dbReference type="EMBL" id="DF977451">
    <property type="protein sequence ID" value="GAP83981.2"/>
    <property type="molecule type" value="Genomic_DNA"/>
</dbReference>
<evidence type="ECO:0000313" key="3">
    <source>
        <dbReference type="Proteomes" id="UP000054516"/>
    </source>
</evidence>
<dbReference type="AlphaFoldDB" id="A0A1S7UL06"/>
<feature type="compositionally biased region" description="Low complexity" evidence="1">
    <location>
        <begin position="44"/>
        <end position="84"/>
    </location>
</feature>
<sequence>MPNRHGGRVNKFHHRHQQQQRKQQRQQQQLYPQHQQHQQHQKHQQNQQHQQHQQHQQYQHQQQHQHQQQQQAPQNQRRGQRQRNLPRQPLDISQEAVSTALAMQFLEHFRGEILETLATDVEGDVRMCECLRPDSVSCIHGIARLYQGQLVSCARLQYDIVKLLMFLMSKDESAEAFISTWLREYVARDPDTPLKPVLQTMGFNGPVNVGIGAPVGTGVGVLLDGGLEEIY</sequence>